<accession>F7ZKZ1</accession>
<proteinExistence type="predicted"/>
<name>F7ZKZ1_ROSLO</name>
<gene>
    <name evidence="1" type="ordered locus">RLO149_c020190</name>
</gene>
<dbReference type="STRING" id="391595.RLO149_c020190"/>
<evidence type="ECO:0000313" key="2">
    <source>
        <dbReference type="Proteomes" id="UP000001353"/>
    </source>
</evidence>
<sequence>MSLLSRERRAVLTDNQGLKMALECTYSVSTKTKGSLMRLERRPVVSFLIIKAENAGIGMFPDGQLKRNRRL</sequence>
<dbReference type="EMBL" id="CP002623">
    <property type="protein sequence ID" value="AEI94002.1"/>
    <property type="molecule type" value="Genomic_DNA"/>
</dbReference>
<dbReference type="AlphaFoldDB" id="F7ZKZ1"/>
<dbReference type="HOGENOM" id="CLU_2737538_0_0_5"/>
<evidence type="ECO:0000313" key="1">
    <source>
        <dbReference type="EMBL" id="AEI94002.1"/>
    </source>
</evidence>
<dbReference type="Proteomes" id="UP000001353">
    <property type="component" value="Chromosome"/>
</dbReference>
<dbReference type="KEGG" id="rli:RLO149_c020190"/>
<protein>
    <submittedName>
        <fullName evidence="1">Uncharacterized protein</fullName>
    </submittedName>
</protein>
<keyword evidence="2" id="KW-1185">Reference proteome</keyword>
<reference evidence="1 2" key="1">
    <citation type="journal article" date="2011" name="BMC Genomics">
        <title>Comparative genome analysis and genome-guided physiological analysis of Roseobacter litoralis.</title>
        <authorList>
            <person name="Kalhoefer D."/>
            <person name="Thole S."/>
            <person name="Voget S."/>
            <person name="Lehmann R."/>
            <person name="Liesegang H."/>
            <person name="Wollher A."/>
            <person name="Daniel R."/>
            <person name="Simon M."/>
            <person name="Brinkhoff T."/>
        </authorList>
    </citation>
    <scope>NUCLEOTIDE SEQUENCE [LARGE SCALE GENOMIC DNA]</scope>
    <source>
        <strain evidence="2">ATCC 49566 / DSM 6996 / JCM 21268 / NBRC 15278 / OCh 149</strain>
    </source>
</reference>
<organism evidence="1 2">
    <name type="scientific">Roseobacter litoralis (strain ATCC 49566 / DSM 6996 / JCM 21268 / NBRC 15278 / OCh 149)</name>
    <dbReference type="NCBI Taxonomy" id="391595"/>
    <lineage>
        <taxon>Bacteria</taxon>
        <taxon>Pseudomonadati</taxon>
        <taxon>Pseudomonadota</taxon>
        <taxon>Alphaproteobacteria</taxon>
        <taxon>Rhodobacterales</taxon>
        <taxon>Roseobacteraceae</taxon>
        <taxon>Roseobacter</taxon>
    </lineage>
</organism>